<evidence type="ECO:0000313" key="2">
    <source>
        <dbReference type="EMBL" id="MDR6406525.1"/>
    </source>
</evidence>
<keyword evidence="3" id="KW-1185">Reference proteome</keyword>
<evidence type="ECO:0008006" key="4">
    <source>
        <dbReference type="Google" id="ProtNLM"/>
    </source>
</evidence>
<gene>
    <name evidence="2" type="ORF">J2781_003486</name>
</gene>
<proteinExistence type="predicted"/>
<organism evidence="2 3">
    <name type="scientific">Chryseobacterium geocarposphaerae</name>
    <dbReference type="NCBI Taxonomy" id="1416776"/>
    <lineage>
        <taxon>Bacteria</taxon>
        <taxon>Pseudomonadati</taxon>
        <taxon>Bacteroidota</taxon>
        <taxon>Flavobacteriia</taxon>
        <taxon>Flavobacteriales</taxon>
        <taxon>Weeksellaceae</taxon>
        <taxon>Chryseobacterium group</taxon>
        <taxon>Chryseobacterium</taxon>
    </lineage>
</organism>
<keyword evidence="1" id="KW-0812">Transmembrane</keyword>
<protein>
    <recommendedName>
        <fullName evidence="4">LytTr DNA-binding domain-containing protein</fullName>
    </recommendedName>
</protein>
<keyword evidence="1" id="KW-0472">Membrane</keyword>
<name>A0ABU1LII9_9FLAO</name>
<dbReference type="RefSeq" id="WP_147296975.1">
    <property type="nucleotide sequence ID" value="NZ_JAVDQS010000013.1"/>
</dbReference>
<keyword evidence="1" id="KW-1133">Transmembrane helix</keyword>
<feature type="transmembrane region" description="Helical" evidence="1">
    <location>
        <begin position="7"/>
        <end position="28"/>
    </location>
</feature>
<evidence type="ECO:0000256" key="1">
    <source>
        <dbReference type="SAM" id="Phobius"/>
    </source>
</evidence>
<dbReference type="Proteomes" id="UP001184853">
    <property type="component" value="Unassembled WGS sequence"/>
</dbReference>
<dbReference type="EMBL" id="JAVDQS010000013">
    <property type="protein sequence ID" value="MDR6406525.1"/>
    <property type="molecule type" value="Genomic_DNA"/>
</dbReference>
<feature type="transmembrane region" description="Helical" evidence="1">
    <location>
        <begin position="102"/>
        <end position="122"/>
    </location>
</feature>
<accession>A0ABU1LII9</accession>
<comment type="caution">
    <text evidence="2">The sequence shown here is derived from an EMBL/GenBank/DDBJ whole genome shotgun (WGS) entry which is preliminary data.</text>
</comment>
<evidence type="ECO:0000313" key="3">
    <source>
        <dbReference type="Proteomes" id="UP001184853"/>
    </source>
</evidence>
<reference evidence="2 3" key="1">
    <citation type="submission" date="2023-07" db="EMBL/GenBank/DDBJ databases">
        <title>Sorghum-associated microbial communities from plants grown in Nebraska, USA.</title>
        <authorList>
            <person name="Schachtman D."/>
        </authorList>
    </citation>
    <scope>NUCLEOTIDE SEQUENCE [LARGE SCALE GENOMIC DNA]</scope>
    <source>
        <strain evidence="2 3">DS1709</strain>
    </source>
</reference>
<feature type="transmembrane region" description="Helical" evidence="1">
    <location>
        <begin position="40"/>
        <end position="61"/>
    </location>
</feature>
<sequence length="204" mass="24403">MNNNLKILILYFLFSVLFLGISFFIAYISWWRIDQGTSEFFIIVFSVMLCWIGVGYLSTLISSKIIFNNLKEIGFISPFTLVFNNFFYEKKGLLISKRIKKLFSSFAFPLLFFFIFLFYKIVNFVERTDLTYYRIERIVRIDNISYYKGSKRAHVNLKYDKNKISKVIYLKDTLKNIGDYETIVFSSRNPYIMKSKIEYEENIK</sequence>